<dbReference type="InterPro" id="IPR036866">
    <property type="entry name" value="RibonucZ/Hydroxyglut_hydro"/>
</dbReference>
<dbReference type="PANTHER" id="PTHR46018:SF4">
    <property type="entry name" value="METALLO-HYDROLASE YHFI-RELATED"/>
    <property type="match status" value="1"/>
</dbReference>
<dbReference type="KEGG" id="cfm:BJL90_18070"/>
<feature type="domain" description="Metallo-beta-lactamase" evidence="1">
    <location>
        <begin position="18"/>
        <end position="212"/>
    </location>
</feature>
<sequence length="245" mass="27819">MKLTVLGCYGPYPKASGACSGYLLQDEETKILIDCGNGVFSKLLNHCNDLSKLDAIFISHMHPDHMSDLMVMRYAIKIKQMFGRLEKPIPIYLPANPSEEYERIQYEGAFVRNIIHEGTEVNVNTIRVTFKKTDHPLECYAMAFEKDRKKFVYSGDTKYFDGFVDFVKGSNLLLCEANVLHKHMNENVPHLSGRQAAEIAVKADVQKMVLTHFLPEIAVADVVEEAKEVFPHILQPAEEGKCYFI</sequence>
<dbReference type="Proteomes" id="UP000177894">
    <property type="component" value="Chromosome"/>
</dbReference>
<reference evidence="2 4" key="1">
    <citation type="submission" date="2016-10" db="EMBL/GenBank/DDBJ databases">
        <title>Complete Genome Sequence of Acetogen Clostridium formicoaceticum ATCC 27076.</title>
        <authorList>
            <person name="Bao T."/>
            <person name="Cheng C."/>
            <person name="Zhao J."/>
            <person name="Yang S.-T."/>
            <person name="Wang J."/>
            <person name="Wang M."/>
        </authorList>
    </citation>
    <scope>NUCLEOTIDE SEQUENCE [LARGE SCALE GENOMIC DNA]</scope>
    <source>
        <strain evidence="2 4">ATCC 27076</strain>
    </source>
</reference>
<dbReference type="GO" id="GO:0042781">
    <property type="term" value="F:3'-tRNA processing endoribonuclease activity"/>
    <property type="evidence" value="ECO:0007669"/>
    <property type="project" value="TreeGrafter"/>
</dbReference>
<evidence type="ECO:0000313" key="5">
    <source>
        <dbReference type="Proteomes" id="UP000192478"/>
    </source>
</evidence>
<dbReference type="SMART" id="SM00849">
    <property type="entry name" value="Lactamase_B"/>
    <property type="match status" value="1"/>
</dbReference>
<evidence type="ECO:0000313" key="2">
    <source>
        <dbReference type="EMBL" id="AOY77594.1"/>
    </source>
</evidence>
<proteinExistence type="predicted"/>
<dbReference type="Pfam" id="PF12706">
    <property type="entry name" value="Lactamase_B_2"/>
    <property type="match status" value="1"/>
</dbReference>
<name>A0AAC9RJE1_9CLOT</name>
<keyword evidence="4" id="KW-1185">Reference proteome</keyword>
<dbReference type="EMBL" id="CP017603">
    <property type="protein sequence ID" value="AOY77594.1"/>
    <property type="molecule type" value="Genomic_DNA"/>
</dbReference>
<evidence type="ECO:0000313" key="4">
    <source>
        <dbReference type="Proteomes" id="UP000177894"/>
    </source>
</evidence>
<accession>A0AAC9RJE1</accession>
<dbReference type="EC" id="3.1.-.-" evidence="3"/>
<organism evidence="3 5">
    <name type="scientific">Clostridium formicaceticum</name>
    <dbReference type="NCBI Taxonomy" id="1497"/>
    <lineage>
        <taxon>Bacteria</taxon>
        <taxon>Bacillati</taxon>
        <taxon>Bacillota</taxon>
        <taxon>Clostridia</taxon>
        <taxon>Eubacteriales</taxon>
        <taxon>Clostridiaceae</taxon>
        <taxon>Clostridium</taxon>
    </lineage>
</organism>
<evidence type="ECO:0000313" key="3">
    <source>
        <dbReference type="EMBL" id="ARE88174.1"/>
    </source>
</evidence>
<keyword evidence="3" id="KW-0378">Hydrolase</keyword>
<dbReference type="CDD" id="cd07716">
    <property type="entry name" value="RNaseZ_short-form-like_MBL-fold"/>
    <property type="match status" value="1"/>
</dbReference>
<protein>
    <submittedName>
        <fullName evidence="3">Ribonuclease BN</fullName>
        <ecNumber evidence="3">3.1.-.-</ecNumber>
    </submittedName>
</protein>
<gene>
    <name evidence="3" type="primary">rbn</name>
    <name evidence="2" type="ORF">BJL90_18070</name>
    <name evidence="3" type="ORF">CLFO_25750</name>
</gene>
<dbReference type="EMBL" id="CP020559">
    <property type="protein sequence ID" value="ARE88174.1"/>
    <property type="molecule type" value="Genomic_DNA"/>
</dbReference>
<dbReference type="SUPFAM" id="SSF56281">
    <property type="entry name" value="Metallo-hydrolase/oxidoreductase"/>
    <property type="match status" value="1"/>
</dbReference>
<dbReference type="RefSeq" id="WP_070971350.1">
    <property type="nucleotide sequence ID" value="NZ_CP017603.1"/>
</dbReference>
<reference evidence="3 5" key="2">
    <citation type="submission" date="2017-03" db="EMBL/GenBank/DDBJ databases">
        <title>Complete sequence of Clostridium formicaceticum DSM 92.</title>
        <authorList>
            <person name="Poehlein A."/>
            <person name="Karl M."/>
            <person name="Bengelsdorf F.R."/>
            <person name="Duerre P."/>
            <person name="Daniel R."/>
        </authorList>
    </citation>
    <scope>NUCLEOTIDE SEQUENCE [LARGE SCALE GENOMIC DNA]</scope>
    <source>
        <strain evidence="3 5">DSM 92</strain>
    </source>
</reference>
<dbReference type="AlphaFoldDB" id="A0AAC9RJE1"/>
<dbReference type="Gene3D" id="3.60.15.10">
    <property type="entry name" value="Ribonuclease Z/Hydroxyacylglutathione hydrolase-like"/>
    <property type="match status" value="1"/>
</dbReference>
<evidence type="ECO:0000259" key="1">
    <source>
        <dbReference type="SMART" id="SM00849"/>
    </source>
</evidence>
<dbReference type="PANTHER" id="PTHR46018">
    <property type="entry name" value="ZINC PHOSPHODIESTERASE ELAC PROTEIN 1"/>
    <property type="match status" value="1"/>
</dbReference>
<dbReference type="InterPro" id="IPR001279">
    <property type="entry name" value="Metallo-B-lactamas"/>
</dbReference>
<dbReference type="Proteomes" id="UP000192478">
    <property type="component" value="Chromosome"/>
</dbReference>